<evidence type="ECO:0000259" key="2">
    <source>
        <dbReference type="PROSITE" id="PS51832"/>
    </source>
</evidence>
<evidence type="ECO:0000313" key="4">
    <source>
        <dbReference type="Proteomes" id="UP001158066"/>
    </source>
</evidence>
<evidence type="ECO:0000313" key="3">
    <source>
        <dbReference type="EMBL" id="SMP51322.1"/>
    </source>
</evidence>
<evidence type="ECO:0000256" key="1">
    <source>
        <dbReference type="SAM" id="MobiDB-lite"/>
    </source>
</evidence>
<reference evidence="3" key="1">
    <citation type="submission" date="2017-05" db="EMBL/GenBank/DDBJ databases">
        <authorList>
            <person name="Varghese N."/>
            <person name="Submissions S."/>
        </authorList>
    </citation>
    <scope>NUCLEOTIDE SEQUENCE</scope>
    <source>
        <strain evidence="3">Su22</strain>
    </source>
</reference>
<feature type="compositionally biased region" description="Polar residues" evidence="1">
    <location>
        <begin position="15"/>
        <end position="24"/>
    </location>
</feature>
<dbReference type="EMBL" id="FXUF01000004">
    <property type="protein sequence ID" value="SMP51322.1"/>
    <property type="molecule type" value="Genomic_DNA"/>
</dbReference>
<dbReference type="PANTHER" id="PTHR43155:SF2">
    <property type="entry name" value="CYCLIC DI-GMP PHOSPHODIESTERASE PA4108"/>
    <property type="match status" value="1"/>
</dbReference>
<dbReference type="Gene3D" id="1.10.3210.10">
    <property type="entry name" value="Hypothetical protein af1432"/>
    <property type="match status" value="1"/>
</dbReference>
<dbReference type="InterPro" id="IPR037522">
    <property type="entry name" value="HD_GYP_dom"/>
</dbReference>
<comment type="caution">
    <text evidence="3">The sequence shown here is derived from an EMBL/GenBank/DDBJ whole genome shotgun (WGS) entry which is preliminary data.</text>
</comment>
<feature type="region of interest" description="Disordered" evidence="1">
    <location>
        <begin position="1"/>
        <end position="24"/>
    </location>
</feature>
<accession>A0AA45WV42</accession>
<dbReference type="PANTHER" id="PTHR43155">
    <property type="entry name" value="CYCLIC DI-GMP PHOSPHODIESTERASE PA4108-RELATED"/>
    <property type="match status" value="1"/>
</dbReference>
<organism evidence="3 4">
    <name type="scientific">Anoxynatronum buryatiense</name>
    <dbReference type="NCBI Taxonomy" id="489973"/>
    <lineage>
        <taxon>Bacteria</taxon>
        <taxon>Bacillati</taxon>
        <taxon>Bacillota</taxon>
        <taxon>Clostridia</taxon>
        <taxon>Eubacteriales</taxon>
        <taxon>Clostridiaceae</taxon>
        <taxon>Anoxynatronum</taxon>
    </lineage>
</organism>
<dbReference type="InterPro" id="IPR003607">
    <property type="entry name" value="HD/PDEase_dom"/>
</dbReference>
<feature type="domain" description="HD-GYP" evidence="2">
    <location>
        <begin position="31"/>
        <end position="226"/>
    </location>
</feature>
<dbReference type="RefSeq" id="WP_283408759.1">
    <property type="nucleotide sequence ID" value="NZ_FXUF01000004.1"/>
</dbReference>
<proteinExistence type="predicted"/>
<dbReference type="Pfam" id="PF13487">
    <property type="entry name" value="HD_5"/>
    <property type="match status" value="1"/>
</dbReference>
<gene>
    <name evidence="3" type="ORF">SAMN06296020_10483</name>
</gene>
<dbReference type="SMART" id="SM00471">
    <property type="entry name" value="HDc"/>
    <property type="match status" value="1"/>
</dbReference>
<name>A0AA45WV42_9CLOT</name>
<protein>
    <submittedName>
        <fullName evidence="3">HD domain-containing protein</fullName>
    </submittedName>
</protein>
<dbReference type="Proteomes" id="UP001158066">
    <property type="component" value="Unassembled WGS sequence"/>
</dbReference>
<sequence length="239" mass="26501">MYHSETPREQRFTAVESQQPADQLTTKVEEAHRNLKGMIRILEKMVELKDPYTAGHQQNVAAMAVAIGRKMGLASDQLESIELAGAIHDIGKIGIPTDILCKPGRLSDIEMTLVQEHAAHGFSLLQGVSFTWPLAEIVHQHHERVNGSGYPRGLEGDDMLVESKIVAVADVFDAMASHRPYRPALGEKAALEELRKNKGILYDTQVVNALEAVLGEVQPVENKQTERNEGLFRFCLESI</sequence>
<keyword evidence="4" id="KW-1185">Reference proteome</keyword>
<dbReference type="SUPFAM" id="SSF109604">
    <property type="entry name" value="HD-domain/PDEase-like"/>
    <property type="match status" value="1"/>
</dbReference>
<dbReference type="PROSITE" id="PS51832">
    <property type="entry name" value="HD_GYP"/>
    <property type="match status" value="1"/>
</dbReference>
<dbReference type="CDD" id="cd00077">
    <property type="entry name" value="HDc"/>
    <property type="match status" value="1"/>
</dbReference>
<dbReference type="AlphaFoldDB" id="A0AA45WV42"/>
<feature type="compositionally biased region" description="Basic and acidic residues" evidence="1">
    <location>
        <begin position="1"/>
        <end position="11"/>
    </location>
</feature>